<evidence type="ECO:0000313" key="2">
    <source>
        <dbReference type="Proteomes" id="UP000190951"/>
    </source>
</evidence>
<keyword evidence="2" id="KW-1185">Reference proteome</keyword>
<dbReference type="RefSeq" id="WP_077835210.1">
    <property type="nucleotide sequence ID" value="NZ_CP096983.1"/>
</dbReference>
<evidence type="ECO:0000313" key="1">
    <source>
        <dbReference type="EMBL" id="URZ13148.1"/>
    </source>
</evidence>
<reference evidence="1 2" key="1">
    <citation type="submission" date="2022-04" db="EMBL/GenBank/DDBJ databases">
        <title>Genome sequence of C. roseum typestrain.</title>
        <authorList>
            <person name="Poehlein A."/>
            <person name="Schoch T."/>
            <person name="Duerre P."/>
            <person name="Daniel R."/>
        </authorList>
    </citation>
    <scope>NUCLEOTIDE SEQUENCE [LARGE SCALE GENOMIC DNA]</scope>
    <source>
        <strain evidence="1 2">DSM 7320</strain>
    </source>
</reference>
<dbReference type="InterPro" id="IPR007345">
    <property type="entry name" value="Polysacch_pyruvyl_Trfase"/>
</dbReference>
<dbReference type="AlphaFoldDB" id="A0A1S8LSY2"/>
<dbReference type="Proteomes" id="UP000190951">
    <property type="component" value="Chromosome"/>
</dbReference>
<dbReference type="PANTHER" id="PTHR36836:SF1">
    <property type="entry name" value="COLANIC ACID BIOSYNTHESIS PROTEIN WCAK"/>
    <property type="match status" value="1"/>
</dbReference>
<dbReference type="PANTHER" id="PTHR36836">
    <property type="entry name" value="COLANIC ACID BIOSYNTHESIS PROTEIN WCAK"/>
    <property type="match status" value="1"/>
</dbReference>
<dbReference type="EMBL" id="CP096983">
    <property type="protein sequence ID" value="URZ13148.1"/>
    <property type="molecule type" value="Genomic_DNA"/>
</dbReference>
<proteinExistence type="predicted"/>
<protein>
    <submittedName>
        <fullName evidence="1">Uncharacterized protein</fullName>
    </submittedName>
</protein>
<gene>
    <name evidence="1" type="ORF">CROST_038980</name>
</gene>
<name>A0A1S8LSY2_9CLOT</name>
<accession>A0A1S8LSY2</accession>
<dbReference type="Pfam" id="PF04230">
    <property type="entry name" value="PS_pyruv_trans"/>
    <property type="match status" value="1"/>
</dbReference>
<dbReference type="KEGG" id="crw:CROST_038980"/>
<organism evidence="1 2">
    <name type="scientific">Clostridium felsineum</name>
    <dbReference type="NCBI Taxonomy" id="36839"/>
    <lineage>
        <taxon>Bacteria</taxon>
        <taxon>Bacillati</taxon>
        <taxon>Bacillota</taxon>
        <taxon>Clostridia</taxon>
        <taxon>Eubacteriales</taxon>
        <taxon>Clostridiaceae</taxon>
        <taxon>Clostridium</taxon>
    </lineage>
</organism>
<sequence length="401" mass="46041">MKKEILIYSWTGEENIGDELILKSIARMVQKIDSRVKVNAMGTKPKVISKIHSSLGLNRVSTYVNWTIKSFLRAILKHNIIKVILNILLSNQLIIASGGALSDWNPSSTKTIFFLIDLFSFMNKPICMIGVGAGPILKEKSKIRFYNKLKKLEVITVRDEESYKLLKSIGLKNVILTGDSVFNITKLLQDKYPKKEVKDKSIAFVLAKLFKVGTKESKEYRREIIRTIRRLKKERWKITLIPFHYSEDIGFLKSINKKCKVEIFASENMYDTIGELNNKNIVVGMRYHSVILSLIFGKKVIPLIYHPKVYSVARQFGVLDLSENIGNGENWIESNIDSERILKNIHDLYKSSVSVIESRERTLRIVKQKDLNTEILASFLRCSSAMENLEVDINLYTMEAK</sequence>
<dbReference type="STRING" id="84029.CROST_18760"/>